<dbReference type="Proteomes" id="UP000291084">
    <property type="component" value="Chromosome 6"/>
</dbReference>
<dbReference type="EMBL" id="AP015039">
    <property type="protein sequence ID" value="BAT89689.1"/>
    <property type="molecule type" value="Genomic_DNA"/>
</dbReference>
<dbReference type="AlphaFoldDB" id="A0A0S3SAA0"/>
<sequence>RTPPWPAGVGESSWVQRRSDEETGREWWRGGGFVAVVGWAASDCSWRWPLKQWCVCMTGWRNLRWFTWKRDSRFCV</sequence>
<feature type="non-terminal residue" evidence="1">
    <location>
        <position position="1"/>
    </location>
</feature>
<organism evidence="1 2">
    <name type="scientific">Vigna angularis var. angularis</name>
    <dbReference type="NCBI Taxonomy" id="157739"/>
    <lineage>
        <taxon>Eukaryota</taxon>
        <taxon>Viridiplantae</taxon>
        <taxon>Streptophyta</taxon>
        <taxon>Embryophyta</taxon>
        <taxon>Tracheophyta</taxon>
        <taxon>Spermatophyta</taxon>
        <taxon>Magnoliopsida</taxon>
        <taxon>eudicotyledons</taxon>
        <taxon>Gunneridae</taxon>
        <taxon>Pentapetalae</taxon>
        <taxon>rosids</taxon>
        <taxon>fabids</taxon>
        <taxon>Fabales</taxon>
        <taxon>Fabaceae</taxon>
        <taxon>Papilionoideae</taxon>
        <taxon>50 kb inversion clade</taxon>
        <taxon>NPAAA clade</taxon>
        <taxon>indigoferoid/millettioid clade</taxon>
        <taxon>Phaseoleae</taxon>
        <taxon>Vigna</taxon>
    </lineage>
</organism>
<gene>
    <name evidence="1" type="primary">Vigan.06G071200</name>
    <name evidence="1" type="ORF">VIGAN_06071200</name>
</gene>
<reference evidence="1 2" key="1">
    <citation type="journal article" date="2015" name="Sci. Rep.">
        <title>The power of single molecule real-time sequencing technology in the de novo assembly of a eukaryotic genome.</title>
        <authorList>
            <person name="Sakai H."/>
            <person name="Naito K."/>
            <person name="Ogiso-Tanaka E."/>
            <person name="Takahashi Y."/>
            <person name="Iseki K."/>
            <person name="Muto C."/>
            <person name="Satou K."/>
            <person name="Teruya K."/>
            <person name="Shiroma A."/>
            <person name="Shimoji M."/>
            <person name="Hirano T."/>
            <person name="Itoh T."/>
            <person name="Kaga A."/>
            <person name="Tomooka N."/>
        </authorList>
    </citation>
    <scope>NUCLEOTIDE SEQUENCE [LARGE SCALE GENOMIC DNA]</scope>
    <source>
        <strain evidence="2">cv. Shumari</strain>
    </source>
</reference>
<evidence type="ECO:0000313" key="2">
    <source>
        <dbReference type="Proteomes" id="UP000291084"/>
    </source>
</evidence>
<accession>A0A0S3SAA0</accession>
<keyword evidence="2" id="KW-1185">Reference proteome</keyword>
<evidence type="ECO:0000313" key="1">
    <source>
        <dbReference type="EMBL" id="BAT89689.1"/>
    </source>
</evidence>
<name>A0A0S3SAA0_PHAAN</name>
<proteinExistence type="predicted"/>
<protein>
    <submittedName>
        <fullName evidence="1">Uncharacterized protein</fullName>
    </submittedName>
</protein>